<name>A0A7T8HGM9_CALRO</name>
<protein>
    <submittedName>
        <fullName evidence="1">Uncharacterized protein</fullName>
    </submittedName>
</protein>
<dbReference type="Proteomes" id="UP000595437">
    <property type="component" value="Chromosome 6"/>
</dbReference>
<gene>
    <name evidence="1" type="ORF">FKW44_010261</name>
</gene>
<proteinExistence type="predicted"/>
<sequence length="102" mass="11868">MEIFFKWEYDNLKKVPPLDPDLRTRGGIERFKRPISTHCIAACNMAKMWNLSPELRGTTSLSEARRMAEKLAKKLKNETYDDLFLPKNLLSDSLAKQLCESY</sequence>
<dbReference type="AlphaFoldDB" id="A0A7T8HGM9"/>
<accession>A0A7T8HGM9</accession>
<evidence type="ECO:0000313" key="2">
    <source>
        <dbReference type="Proteomes" id="UP000595437"/>
    </source>
</evidence>
<reference evidence="2" key="1">
    <citation type="submission" date="2021-01" db="EMBL/GenBank/DDBJ databases">
        <title>Caligus Genome Assembly.</title>
        <authorList>
            <person name="Gallardo-Escarate C."/>
        </authorList>
    </citation>
    <scope>NUCLEOTIDE SEQUENCE [LARGE SCALE GENOMIC DNA]</scope>
</reference>
<evidence type="ECO:0000313" key="1">
    <source>
        <dbReference type="EMBL" id="QQP49552.1"/>
    </source>
</evidence>
<dbReference type="EMBL" id="CP045895">
    <property type="protein sequence ID" value="QQP49552.1"/>
    <property type="molecule type" value="Genomic_DNA"/>
</dbReference>
<organism evidence="1 2">
    <name type="scientific">Caligus rogercresseyi</name>
    <name type="common">Sea louse</name>
    <dbReference type="NCBI Taxonomy" id="217165"/>
    <lineage>
        <taxon>Eukaryota</taxon>
        <taxon>Metazoa</taxon>
        <taxon>Ecdysozoa</taxon>
        <taxon>Arthropoda</taxon>
        <taxon>Crustacea</taxon>
        <taxon>Multicrustacea</taxon>
        <taxon>Hexanauplia</taxon>
        <taxon>Copepoda</taxon>
        <taxon>Siphonostomatoida</taxon>
        <taxon>Caligidae</taxon>
        <taxon>Caligus</taxon>
    </lineage>
</organism>
<keyword evidence="2" id="KW-1185">Reference proteome</keyword>